<dbReference type="Proteomes" id="UP000316541">
    <property type="component" value="Unassembled WGS sequence"/>
</dbReference>
<dbReference type="PANTHER" id="PTHR30290">
    <property type="entry name" value="PERIPLASMIC BINDING COMPONENT OF ABC TRANSPORTER"/>
    <property type="match status" value="1"/>
</dbReference>
<evidence type="ECO:0000313" key="7">
    <source>
        <dbReference type="Proteomes" id="UP000316541"/>
    </source>
</evidence>
<comment type="similarity">
    <text evidence="1">Belongs to the bacterial solute-binding protein 5 family.</text>
</comment>
<dbReference type="CDD" id="cd00995">
    <property type="entry name" value="PBP2_NikA_DppA_OppA_like"/>
    <property type="match status" value="1"/>
</dbReference>
<accession>A0A544YCJ2</accession>
<evidence type="ECO:0000313" key="6">
    <source>
        <dbReference type="EMBL" id="TQS14500.1"/>
    </source>
</evidence>
<dbReference type="InterPro" id="IPR039424">
    <property type="entry name" value="SBP_5"/>
</dbReference>
<sequence length="577" mass="58810">MASTPSSPSSDATTPASRSTSTTAVWSPAPESSDRLRPTPRKRNEMTPIRTRALAALALALTGSAGLAACGGDASDSAAPSAAGYVNGKTFTINVSSDPGALDPQGSVVSTLYGMTQFAYDNLVATGKSGEILPQLAAKWTVEGTTVTFTIKDGVTCSDGTPFTAQTVVDNITYVENPDNKSPFLGVFIPAGATATASGPTVTVTLAAPAPFVLNAFASLPMVCDAGMKNRASLKAGVNGTGPYVLTEAVPSDHYTYELRQGYTWGPGGATTAETGMPATVVFRVVANETTSANELLAGTINAVQIIGPDRDRLTQAGLKSADTQTLIGEQWYNHADGHATADPAVRMALTQGVDLKQLQVALTSGKGLPATQLAALPPAACTGDAVTGNVPSFDAAAAGAALDAAGWVKGPDGIRVKDGKKLSLTLLFPNSLGTGGSAAAELAVAAWKAAGIEVKASQQTQTEASGVIFGTGAWDIAWLPLAVSTPDQVMPFVSGPAAPKGTNFASIDNPDYLASATKAMKANGAEGCQDWFAAEQALYKAADMVPFANSTIPTFLKGAMLDVIGSVVPTSIRMLG</sequence>
<feature type="compositionally biased region" description="Low complexity" evidence="4">
    <location>
        <begin position="1"/>
        <end position="24"/>
    </location>
</feature>
<dbReference type="Gene3D" id="3.40.190.10">
    <property type="entry name" value="Periplasmic binding protein-like II"/>
    <property type="match status" value="1"/>
</dbReference>
<evidence type="ECO:0000259" key="5">
    <source>
        <dbReference type="Pfam" id="PF00496"/>
    </source>
</evidence>
<dbReference type="GO" id="GO:0015833">
    <property type="term" value="P:peptide transport"/>
    <property type="evidence" value="ECO:0007669"/>
    <property type="project" value="TreeGrafter"/>
</dbReference>
<dbReference type="GO" id="GO:0043190">
    <property type="term" value="C:ATP-binding cassette (ABC) transporter complex"/>
    <property type="evidence" value="ECO:0007669"/>
    <property type="project" value="InterPro"/>
</dbReference>
<evidence type="ECO:0000256" key="3">
    <source>
        <dbReference type="ARBA" id="ARBA00022729"/>
    </source>
</evidence>
<evidence type="ECO:0000256" key="1">
    <source>
        <dbReference type="ARBA" id="ARBA00005695"/>
    </source>
</evidence>
<feature type="domain" description="Solute-binding protein family 5" evidence="5">
    <location>
        <begin position="132"/>
        <end position="480"/>
    </location>
</feature>
<reference evidence="6 7" key="1">
    <citation type="submission" date="2019-07" db="EMBL/GenBank/DDBJ databases">
        <title>Microbispora hainanensis DSM 45428.</title>
        <authorList>
            <person name="Thawai C."/>
        </authorList>
    </citation>
    <scope>NUCLEOTIDE SEQUENCE [LARGE SCALE GENOMIC DNA]</scope>
    <source>
        <strain evidence="6 7">DSM 45428</strain>
    </source>
</reference>
<dbReference type="EMBL" id="VIRM01000059">
    <property type="protein sequence ID" value="TQS14500.1"/>
    <property type="molecule type" value="Genomic_DNA"/>
</dbReference>
<evidence type="ECO:0000256" key="4">
    <source>
        <dbReference type="SAM" id="MobiDB-lite"/>
    </source>
</evidence>
<dbReference type="GO" id="GO:0042597">
    <property type="term" value="C:periplasmic space"/>
    <property type="evidence" value="ECO:0007669"/>
    <property type="project" value="UniProtKB-ARBA"/>
</dbReference>
<dbReference type="PIRSF" id="PIRSF002741">
    <property type="entry name" value="MppA"/>
    <property type="match status" value="1"/>
</dbReference>
<evidence type="ECO:0000256" key="2">
    <source>
        <dbReference type="ARBA" id="ARBA00022448"/>
    </source>
</evidence>
<gene>
    <name evidence="6" type="ORF">FLX08_33760</name>
</gene>
<keyword evidence="2" id="KW-0813">Transport</keyword>
<dbReference type="PANTHER" id="PTHR30290:SF9">
    <property type="entry name" value="OLIGOPEPTIDE-BINDING PROTEIN APPA"/>
    <property type="match status" value="1"/>
</dbReference>
<dbReference type="SUPFAM" id="SSF53850">
    <property type="entry name" value="Periplasmic binding protein-like II"/>
    <property type="match status" value="1"/>
</dbReference>
<dbReference type="GO" id="GO:1904680">
    <property type="term" value="F:peptide transmembrane transporter activity"/>
    <property type="evidence" value="ECO:0007669"/>
    <property type="project" value="TreeGrafter"/>
</dbReference>
<organism evidence="6 7">
    <name type="scientific">Microbispora hainanensis</name>
    <dbReference type="NCBI Taxonomy" id="568844"/>
    <lineage>
        <taxon>Bacteria</taxon>
        <taxon>Bacillati</taxon>
        <taxon>Actinomycetota</taxon>
        <taxon>Actinomycetes</taxon>
        <taxon>Streptosporangiales</taxon>
        <taxon>Streptosporangiaceae</taxon>
        <taxon>Microbispora</taxon>
    </lineage>
</organism>
<dbReference type="Gene3D" id="3.10.105.10">
    <property type="entry name" value="Dipeptide-binding Protein, Domain 3"/>
    <property type="match status" value="1"/>
</dbReference>
<proteinExistence type="inferred from homology"/>
<dbReference type="AlphaFoldDB" id="A0A544YCJ2"/>
<comment type="caution">
    <text evidence="6">The sequence shown here is derived from an EMBL/GenBank/DDBJ whole genome shotgun (WGS) entry which is preliminary data.</text>
</comment>
<dbReference type="InterPro" id="IPR000914">
    <property type="entry name" value="SBP_5_dom"/>
</dbReference>
<feature type="region of interest" description="Disordered" evidence="4">
    <location>
        <begin position="1"/>
        <end position="48"/>
    </location>
</feature>
<protein>
    <submittedName>
        <fullName evidence="6">ABC transporter substrate-binding protein</fullName>
    </submittedName>
</protein>
<dbReference type="Pfam" id="PF00496">
    <property type="entry name" value="SBP_bac_5"/>
    <property type="match status" value="1"/>
</dbReference>
<dbReference type="InterPro" id="IPR030678">
    <property type="entry name" value="Peptide/Ni-bd"/>
</dbReference>
<feature type="compositionally biased region" description="Basic and acidic residues" evidence="4">
    <location>
        <begin position="32"/>
        <end position="45"/>
    </location>
</feature>
<name>A0A544YCJ2_9ACTN</name>
<keyword evidence="3" id="KW-0732">Signal</keyword>